<dbReference type="InterPro" id="IPR027417">
    <property type="entry name" value="P-loop_NTPase"/>
</dbReference>
<gene>
    <name evidence="2" type="ORF">NCTC8081_00797</name>
</gene>
<protein>
    <submittedName>
        <fullName evidence="2">HNH endonuclease</fullName>
    </submittedName>
</protein>
<dbReference type="GO" id="GO:0008270">
    <property type="term" value="F:zinc ion binding"/>
    <property type="evidence" value="ECO:0007669"/>
    <property type="project" value="InterPro"/>
</dbReference>
<dbReference type="InterPro" id="IPR002711">
    <property type="entry name" value="HNH"/>
</dbReference>
<dbReference type="GO" id="GO:0004519">
    <property type="term" value="F:endonuclease activity"/>
    <property type="evidence" value="ECO:0007669"/>
    <property type="project" value="UniProtKB-KW"/>
</dbReference>
<sequence>MWNTLDSFYQSKEWKKFKKVILADRLPICFHCGEAFKEEDTIVVHHKEELTLGNVNDYMISLNPDNVELVHDKCHNKIHKRAGYGRYKKTLGRGIYIVYGPPLAGKTSYVLENKDRRDIVVDMDRLYQAITLLPLYDKPEELKYNVMFIRDSIIDNIKTKYGKFNSAWIIGGYADKYKRELLQRELGAELILLKPDKEELYRRLEEITDERKNKKEFWKSLIDNWFEEYFE</sequence>
<keyword evidence="2" id="KW-0255">Endonuclease</keyword>
<dbReference type="CDD" id="cd00085">
    <property type="entry name" value="HNHc"/>
    <property type="match status" value="1"/>
</dbReference>
<dbReference type="Gene3D" id="3.40.50.300">
    <property type="entry name" value="P-loop containing nucleotide triphosphate hydrolases"/>
    <property type="match status" value="1"/>
</dbReference>
<keyword evidence="2" id="KW-0378">Hydrolase</keyword>
<dbReference type="GO" id="GO:0003676">
    <property type="term" value="F:nucleic acid binding"/>
    <property type="evidence" value="ECO:0007669"/>
    <property type="project" value="InterPro"/>
</dbReference>
<name>A0A2X3C411_CLOPF</name>
<dbReference type="InterPro" id="IPR003615">
    <property type="entry name" value="HNH_nuc"/>
</dbReference>
<reference evidence="2 3" key="1">
    <citation type="submission" date="2018-06" db="EMBL/GenBank/DDBJ databases">
        <authorList>
            <consortium name="Pathogen Informatics"/>
            <person name="Doyle S."/>
        </authorList>
    </citation>
    <scope>NUCLEOTIDE SEQUENCE [LARGE SCALE GENOMIC DNA]</scope>
    <source>
        <strain evidence="2 3">NCTC8081</strain>
    </source>
</reference>
<dbReference type="EMBL" id="UAWO01000002">
    <property type="protein sequence ID" value="SQC06684.1"/>
    <property type="molecule type" value="Genomic_DNA"/>
</dbReference>
<dbReference type="AlphaFoldDB" id="A0A2X3C411"/>
<evidence type="ECO:0000313" key="3">
    <source>
        <dbReference type="Proteomes" id="UP000250234"/>
    </source>
</evidence>
<evidence type="ECO:0000313" key="2">
    <source>
        <dbReference type="EMBL" id="SQC06684.1"/>
    </source>
</evidence>
<proteinExistence type="predicted"/>
<dbReference type="Proteomes" id="UP000250234">
    <property type="component" value="Unassembled WGS sequence"/>
</dbReference>
<organism evidence="2 3">
    <name type="scientific">Clostridium perfringens</name>
    <dbReference type="NCBI Taxonomy" id="1502"/>
    <lineage>
        <taxon>Bacteria</taxon>
        <taxon>Bacillati</taxon>
        <taxon>Bacillota</taxon>
        <taxon>Clostridia</taxon>
        <taxon>Eubacteriales</taxon>
        <taxon>Clostridiaceae</taxon>
        <taxon>Clostridium</taxon>
    </lineage>
</organism>
<dbReference type="SUPFAM" id="SSF52540">
    <property type="entry name" value="P-loop containing nucleoside triphosphate hydrolases"/>
    <property type="match status" value="1"/>
</dbReference>
<feature type="domain" description="HNH nuclease" evidence="1">
    <location>
        <begin position="15"/>
        <end position="76"/>
    </location>
</feature>
<dbReference type="SMART" id="SM00507">
    <property type="entry name" value="HNHc"/>
    <property type="match status" value="1"/>
</dbReference>
<evidence type="ECO:0000259" key="1">
    <source>
        <dbReference type="SMART" id="SM00507"/>
    </source>
</evidence>
<keyword evidence="2" id="KW-0540">Nuclease</keyword>
<dbReference type="RefSeq" id="WP_111945432.1">
    <property type="nucleotide sequence ID" value="NZ_UAWO01000002.1"/>
</dbReference>
<accession>A0A2X3C411</accession>
<dbReference type="Pfam" id="PF01844">
    <property type="entry name" value="HNH"/>
    <property type="match status" value="1"/>
</dbReference>